<dbReference type="PRINTS" id="PR00455">
    <property type="entry name" value="HTHTETR"/>
</dbReference>
<keyword evidence="3" id="KW-0804">Transcription</keyword>
<name>A0AAU8EYT8_9MICC</name>
<dbReference type="SUPFAM" id="SSF46689">
    <property type="entry name" value="Homeodomain-like"/>
    <property type="match status" value="1"/>
</dbReference>
<dbReference type="PROSITE" id="PS50977">
    <property type="entry name" value="HTH_TETR_2"/>
    <property type="match status" value="1"/>
</dbReference>
<keyword evidence="1" id="KW-0805">Transcription regulation</keyword>
<evidence type="ECO:0000259" key="5">
    <source>
        <dbReference type="PROSITE" id="PS50977"/>
    </source>
</evidence>
<accession>A0AAU8EYT8</accession>
<keyword evidence="6" id="KW-0614">Plasmid</keyword>
<organism evidence="6">
    <name type="scientific">Arthrobacter sp. K5</name>
    <dbReference type="NCBI Taxonomy" id="2839623"/>
    <lineage>
        <taxon>Bacteria</taxon>
        <taxon>Bacillati</taxon>
        <taxon>Actinomycetota</taxon>
        <taxon>Actinomycetes</taxon>
        <taxon>Micrococcales</taxon>
        <taxon>Micrococcaceae</taxon>
        <taxon>Arthrobacter</taxon>
    </lineage>
</organism>
<dbReference type="SUPFAM" id="SSF48498">
    <property type="entry name" value="Tetracyclin repressor-like, C-terminal domain"/>
    <property type="match status" value="1"/>
</dbReference>
<dbReference type="Pfam" id="PF00440">
    <property type="entry name" value="TetR_N"/>
    <property type="match status" value="1"/>
</dbReference>
<evidence type="ECO:0000256" key="2">
    <source>
        <dbReference type="ARBA" id="ARBA00023125"/>
    </source>
</evidence>
<sequence>MALKGEQTRKTVLDTAIELFGERGYGGCSLSQIAKQAGIVQSAVYHHFGTKDNLLTEALESHYPRSATRADIQAIHRGETTFSEEIVRVTVSNAADPHLVKFFSVMIGESLTEAHPAAAFFRERYSAVTSGMTDAIAHARGIADATKIKEIELLVRSTFGGMDGLQMQWLRDPGVDLVGGVRLLARMAAAEIDRIATS</sequence>
<dbReference type="GO" id="GO:0003700">
    <property type="term" value="F:DNA-binding transcription factor activity"/>
    <property type="evidence" value="ECO:0007669"/>
    <property type="project" value="TreeGrafter"/>
</dbReference>
<dbReference type="PANTHER" id="PTHR30055:SF234">
    <property type="entry name" value="HTH-TYPE TRANSCRIPTIONAL REGULATOR BETI"/>
    <property type="match status" value="1"/>
</dbReference>
<evidence type="ECO:0000256" key="1">
    <source>
        <dbReference type="ARBA" id="ARBA00023015"/>
    </source>
</evidence>
<dbReference type="AlphaFoldDB" id="A0AAU8EYT8"/>
<dbReference type="RefSeq" id="WP_353713664.1">
    <property type="nucleotide sequence ID" value="NZ_CP159280.1"/>
</dbReference>
<evidence type="ECO:0000256" key="4">
    <source>
        <dbReference type="PROSITE-ProRule" id="PRU00335"/>
    </source>
</evidence>
<feature type="DNA-binding region" description="H-T-H motif" evidence="4">
    <location>
        <begin position="29"/>
        <end position="48"/>
    </location>
</feature>
<dbReference type="EMBL" id="CP159280">
    <property type="protein sequence ID" value="XCH13986.1"/>
    <property type="molecule type" value="Genomic_DNA"/>
</dbReference>
<dbReference type="InterPro" id="IPR036271">
    <property type="entry name" value="Tet_transcr_reg_TetR-rel_C_sf"/>
</dbReference>
<feature type="domain" description="HTH tetR-type" evidence="5">
    <location>
        <begin position="6"/>
        <end position="66"/>
    </location>
</feature>
<keyword evidence="2 4" id="KW-0238">DNA-binding</keyword>
<dbReference type="Gene3D" id="1.10.357.10">
    <property type="entry name" value="Tetracycline Repressor, domain 2"/>
    <property type="match status" value="1"/>
</dbReference>
<evidence type="ECO:0000256" key="3">
    <source>
        <dbReference type="ARBA" id="ARBA00023163"/>
    </source>
</evidence>
<dbReference type="InterPro" id="IPR009057">
    <property type="entry name" value="Homeodomain-like_sf"/>
</dbReference>
<reference evidence="6" key="1">
    <citation type="submission" date="2024-06" db="EMBL/GenBank/DDBJ databases">
        <title>Biodegradation of dimethachlon by Arthrobacter sp. K5: mechanistic insights and ecological implications.</title>
        <authorList>
            <person name="Hu S."/>
            <person name="Lu P."/>
        </authorList>
    </citation>
    <scope>NUCLEOTIDE SEQUENCE</scope>
    <source>
        <strain evidence="6">K5</strain>
        <plasmid evidence="6">unnamed</plasmid>
    </source>
</reference>
<dbReference type="PANTHER" id="PTHR30055">
    <property type="entry name" value="HTH-TYPE TRANSCRIPTIONAL REGULATOR RUTR"/>
    <property type="match status" value="1"/>
</dbReference>
<protein>
    <submittedName>
        <fullName evidence="6">Helix-turn-helix domain-containing protein</fullName>
    </submittedName>
</protein>
<evidence type="ECO:0000313" key="6">
    <source>
        <dbReference type="EMBL" id="XCH13986.1"/>
    </source>
</evidence>
<dbReference type="InterPro" id="IPR050109">
    <property type="entry name" value="HTH-type_TetR-like_transc_reg"/>
</dbReference>
<proteinExistence type="predicted"/>
<gene>
    <name evidence="6" type="ORF">ABRP34_23090</name>
</gene>
<dbReference type="InterPro" id="IPR001647">
    <property type="entry name" value="HTH_TetR"/>
</dbReference>
<geneLocation type="plasmid" evidence="6">
    <name>unnamed</name>
</geneLocation>
<dbReference type="GO" id="GO:0000976">
    <property type="term" value="F:transcription cis-regulatory region binding"/>
    <property type="evidence" value="ECO:0007669"/>
    <property type="project" value="TreeGrafter"/>
</dbReference>